<comment type="caution">
    <text evidence="1">The sequence shown here is derived from an EMBL/GenBank/DDBJ whole genome shotgun (WGS) entry which is preliminary data.</text>
</comment>
<gene>
    <name evidence="1" type="ORF">EHS89_05790</name>
</gene>
<dbReference type="AlphaFoldDB" id="A0A3P1STR6"/>
<evidence type="ECO:0000313" key="1">
    <source>
        <dbReference type="EMBL" id="RRD00599.1"/>
    </source>
</evidence>
<dbReference type="Proteomes" id="UP000267535">
    <property type="component" value="Unassembled WGS sequence"/>
</dbReference>
<dbReference type="RefSeq" id="WP_124925180.1">
    <property type="nucleotide sequence ID" value="NZ_BMOH01000003.1"/>
</dbReference>
<protein>
    <submittedName>
        <fullName evidence="1">Uncharacterized protein</fullName>
    </submittedName>
</protein>
<sequence>MARTTNYILNSEDLSFAREFVLKQVRKEGGFAEEEGLSNAFDDMSELVNQLRSRRRPEQSSSEFGDCLRVFNEHPRHQGIVGKLRNAIRVRRYRKTHGSRRSTDKTITISHESWALLKTVVKHGQARTLSEAILALDVPEEVQHKMRAEFSRLRLQS</sequence>
<accession>A0A3P1STR6</accession>
<name>A0A3P1STR6_9GAMM</name>
<dbReference type="EMBL" id="RQXV01000002">
    <property type="protein sequence ID" value="RRD00599.1"/>
    <property type="molecule type" value="Genomic_DNA"/>
</dbReference>
<reference evidence="1 2" key="1">
    <citation type="submission" date="2018-11" db="EMBL/GenBank/DDBJ databases">
        <title>The draft genome sequence of Amphritea balenae JAMM 1525T.</title>
        <authorList>
            <person name="Fang Z."/>
            <person name="Zhang Y."/>
            <person name="Han X."/>
        </authorList>
    </citation>
    <scope>NUCLEOTIDE SEQUENCE [LARGE SCALE GENOMIC DNA]</scope>
    <source>
        <strain evidence="1 2">JAMM 1525</strain>
    </source>
</reference>
<keyword evidence="2" id="KW-1185">Reference proteome</keyword>
<organism evidence="1 2">
    <name type="scientific">Amphritea balenae</name>
    <dbReference type="NCBI Taxonomy" id="452629"/>
    <lineage>
        <taxon>Bacteria</taxon>
        <taxon>Pseudomonadati</taxon>
        <taxon>Pseudomonadota</taxon>
        <taxon>Gammaproteobacteria</taxon>
        <taxon>Oceanospirillales</taxon>
        <taxon>Oceanospirillaceae</taxon>
        <taxon>Amphritea</taxon>
    </lineage>
</organism>
<proteinExistence type="predicted"/>
<evidence type="ECO:0000313" key="2">
    <source>
        <dbReference type="Proteomes" id="UP000267535"/>
    </source>
</evidence>